<dbReference type="CDD" id="cd16017">
    <property type="entry name" value="LptA"/>
    <property type="match status" value="1"/>
</dbReference>
<evidence type="ECO:0000256" key="6">
    <source>
        <dbReference type="ARBA" id="ARBA00023136"/>
    </source>
</evidence>
<feature type="transmembrane region" description="Helical" evidence="8">
    <location>
        <begin position="12"/>
        <end position="27"/>
    </location>
</feature>
<protein>
    <submittedName>
        <fullName evidence="10">Putative transmembrane protein (N-terminal) phosphatase (C-terminal)</fullName>
    </submittedName>
</protein>
<dbReference type="InterPro" id="IPR000917">
    <property type="entry name" value="Sulfatase_N"/>
</dbReference>
<gene>
    <name evidence="10" type="ORF">XBP1_1970021</name>
</gene>
<dbReference type="InterPro" id="IPR058130">
    <property type="entry name" value="PEA_transf_C"/>
</dbReference>
<accession>A0A077NB32</accession>
<feature type="domain" description="Sulfatase N-terminal" evidence="9">
    <location>
        <begin position="210"/>
        <end position="477"/>
    </location>
</feature>
<evidence type="ECO:0000256" key="3">
    <source>
        <dbReference type="ARBA" id="ARBA00022679"/>
    </source>
</evidence>
<evidence type="ECO:0000256" key="4">
    <source>
        <dbReference type="ARBA" id="ARBA00022692"/>
    </source>
</evidence>
<dbReference type="Pfam" id="PF00884">
    <property type="entry name" value="Sulfatase"/>
    <property type="match status" value="1"/>
</dbReference>
<keyword evidence="4 8" id="KW-0812">Transmembrane</keyword>
<keyword evidence="6 8" id="KW-0472">Membrane</keyword>
<dbReference type="InterPro" id="IPR017850">
    <property type="entry name" value="Alkaline_phosphatase_core_sf"/>
</dbReference>
<evidence type="ECO:0000313" key="10">
    <source>
        <dbReference type="EMBL" id="CDG96199.1"/>
    </source>
</evidence>
<evidence type="ECO:0000256" key="7">
    <source>
        <dbReference type="ARBA" id="ARBA00038481"/>
    </source>
</evidence>
<feature type="transmembrane region" description="Helical" evidence="8">
    <location>
        <begin position="54"/>
        <end position="77"/>
    </location>
</feature>
<organism evidence="10 11">
    <name type="scientific">Xenorhabdus bovienii str. puntauvense</name>
    <dbReference type="NCBI Taxonomy" id="1398201"/>
    <lineage>
        <taxon>Bacteria</taxon>
        <taxon>Pseudomonadati</taxon>
        <taxon>Pseudomonadota</taxon>
        <taxon>Gammaproteobacteria</taxon>
        <taxon>Enterobacterales</taxon>
        <taxon>Morganellaceae</taxon>
        <taxon>Xenorhabdus</taxon>
    </lineage>
</organism>
<dbReference type="InterPro" id="IPR040423">
    <property type="entry name" value="PEA_transferase"/>
</dbReference>
<comment type="subcellular location">
    <subcellularLocation>
        <location evidence="1">Cell membrane</location>
        <topology evidence="1">Multi-pass membrane protein</topology>
    </subcellularLocation>
</comment>
<feature type="transmembrane region" description="Helical" evidence="8">
    <location>
        <begin position="132"/>
        <end position="151"/>
    </location>
</feature>
<evidence type="ECO:0000256" key="8">
    <source>
        <dbReference type="SAM" id="Phobius"/>
    </source>
</evidence>
<comment type="caution">
    <text evidence="10">The sequence shown here is derived from an EMBL/GenBank/DDBJ whole genome shotgun (WGS) entry which is preliminary data.</text>
</comment>
<evidence type="ECO:0000313" key="11">
    <source>
        <dbReference type="Proteomes" id="UP000028511"/>
    </source>
</evidence>
<evidence type="ECO:0000256" key="5">
    <source>
        <dbReference type="ARBA" id="ARBA00022989"/>
    </source>
</evidence>
<keyword evidence="5 8" id="KW-1133">Transmembrane helix</keyword>
<evidence type="ECO:0000256" key="2">
    <source>
        <dbReference type="ARBA" id="ARBA00022475"/>
    </source>
</evidence>
<proteinExistence type="inferred from homology"/>
<dbReference type="PANTHER" id="PTHR30443">
    <property type="entry name" value="INNER MEMBRANE PROTEIN"/>
    <property type="match status" value="1"/>
</dbReference>
<keyword evidence="2" id="KW-1003">Cell membrane</keyword>
<sequence length="522" mass="59568">MSFFDKNKKASCFVALFFLIFLIHQCFGYQLKLIYVFSAFALFLLLAAVSKRVYLFLITFFSLVAILYAPVGLNYGFPDINAVGSLLYTNQNETLEYISGFPVSTYLTVMGIFALMMFSFRLNVNLSGKNKKWLFFLFFIPAFWSPAKGYIKSGFENGTELLNTSLPEVRFFSDAYQSYTKVMSENSRFAKIIKLQDDWQPVLKEEKYDTYIMVIGESVRKDFLGAYGFPDKNTPWLDNANATLLTHYISAAPSTQLSLTNSLAIRQSNGINLNNSVVTLANKAGFETYWLSNQGMKGGFDSPVAMIGQQAKHSMFLKEGSSDDRSYMPDENLLPYIRNALKNDQHDKKKKLVVIHLMGSHPQPCARTNNQYGTDFHSKNISCYVQSIHNTDSLLAEIENIANQNQLNWTMLYFADHGLSFVHKGTDNENLTHGDENQQNYQVPFIITSYDYSARNKIDAQRSGLHLLPMLSLWLGIEEPRLVSECDWFSNQKCQNQHTVISFDGKHMDFNRLNNDTIHFGL</sequence>
<dbReference type="GO" id="GO:0009244">
    <property type="term" value="P:lipopolysaccharide core region biosynthetic process"/>
    <property type="evidence" value="ECO:0007669"/>
    <property type="project" value="TreeGrafter"/>
</dbReference>
<dbReference type="HOGENOM" id="CLU_039390_3_0_6"/>
<dbReference type="EMBL" id="CBSW010000109">
    <property type="protein sequence ID" value="CDG96199.1"/>
    <property type="molecule type" value="Genomic_DNA"/>
</dbReference>
<dbReference type="Proteomes" id="UP000028511">
    <property type="component" value="Unassembled WGS sequence"/>
</dbReference>
<evidence type="ECO:0000259" key="9">
    <source>
        <dbReference type="Pfam" id="PF00884"/>
    </source>
</evidence>
<feature type="transmembrane region" description="Helical" evidence="8">
    <location>
        <begin position="33"/>
        <end position="49"/>
    </location>
</feature>
<dbReference type="SUPFAM" id="SSF53649">
    <property type="entry name" value="Alkaline phosphatase-like"/>
    <property type="match status" value="1"/>
</dbReference>
<dbReference type="PANTHER" id="PTHR30443:SF4">
    <property type="entry name" value="PHOSPHOETHANOLAMINE TRANSFERASE OPGE-RELATED"/>
    <property type="match status" value="1"/>
</dbReference>
<comment type="similarity">
    <text evidence="7">Belongs to the phosphoethanolamine transferase family.</text>
</comment>
<evidence type="ECO:0000256" key="1">
    <source>
        <dbReference type="ARBA" id="ARBA00004651"/>
    </source>
</evidence>
<keyword evidence="3" id="KW-0808">Transferase</keyword>
<dbReference type="Gene3D" id="3.40.720.10">
    <property type="entry name" value="Alkaline Phosphatase, subunit A"/>
    <property type="match status" value="1"/>
</dbReference>
<reference evidence="10" key="1">
    <citation type="submission" date="2013-07" db="EMBL/GenBank/DDBJ databases">
        <title>Sub-species coevolution in mutualistic symbiosis.</title>
        <authorList>
            <person name="Murfin K."/>
            <person name="Klassen J."/>
            <person name="Lee M."/>
            <person name="Forst S."/>
            <person name="Stock P."/>
            <person name="Goodrich-Blair H."/>
        </authorList>
    </citation>
    <scope>NUCLEOTIDE SEQUENCE [LARGE SCALE GENOMIC DNA]</scope>
    <source>
        <strain evidence="10">Puntauvense</strain>
    </source>
</reference>
<feature type="transmembrane region" description="Helical" evidence="8">
    <location>
        <begin position="97"/>
        <end position="120"/>
    </location>
</feature>
<dbReference type="GO" id="GO:0005886">
    <property type="term" value="C:plasma membrane"/>
    <property type="evidence" value="ECO:0007669"/>
    <property type="project" value="UniProtKB-SubCell"/>
</dbReference>
<name>A0A077NB32_XENBV</name>
<dbReference type="AlphaFoldDB" id="A0A077NB32"/>
<dbReference type="GO" id="GO:0016776">
    <property type="term" value="F:phosphotransferase activity, phosphate group as acceptor"/>
    <property type="evidence" value="ECO:0007669"/>
    <property type="project" value="TreeGrafter"/>
</dbReference>